<dbReference type="Gene3D" id="1.10.510.10">
    <property type="entry name" value="Transferase(Phosphotransferase) domain 1"/>
    <property type="match status" value="1"/>
</dbReference>
<name>A0ABP1DHA3_9APHY</name>
<dbReference type="InterPro" id="IPR000719">
    <property type="entry name" value="Prot_kinase_dom"/>
</dbReference>
<dbReference type="PROSITE" id="PS50011">
    <property type="entry name" value="PROTEIN_KINASE_DOM"/>
    <property type="match status" value="1"/>
</dbReference>
<evidence type="ECO:0000313" key="2">
    <source>
        <dbReference type="EMBL" id="CAL1706319.1"/>
    </source>
</evidence>
<keyword evidence="3" id="KW-1185">Reference proteome</keyword>
<proteinExistence type="predicted"/>
<dbReference type="InterPro" id="IPR011009">
    <property type="entry name" value="Kinase-like_dom_sf"/>
</dbReference>
<evidence type="ECO:0000313" key="3">
    <source>
        <dbReference type="Proteomes" id="UP001497453"/>
    </source>
</evidence>
<dbReference type="SUPFAM" id="SSF56112">
    <property type="entry name" value="Protein kinase-like (PK-like)"/>
    <property type="match status" value="1"/>
</dbReference>
<protein>
    <recommendedName>
        <fullName evidence="1">Protein kinase domain-containing protein</fullName>
    </recommendedName>
</protein>
<reference evidence="3" key="1">
    <citation type="submission" date="2024-04" db="EMBL/GenBank/DDBJ databases">
        <authorList>
            <person name="Shaw F."/>
            <person name="Minotto A."/>
        </authorList>
    </citation>
    <scope>NUCLEOTIDE SEQUENCE [LARGE SCALE GENOMIC DNA]</scope>
</reference>
<gene>
    <name evidence="2" type="ORF">GFSPODELE1_LOCUS5819</name>
</gene>
<evidence type="ECO:0000259" key="1">
    <source>
        <dbReference type="PROSITE" id="PS50011"/>
    </source>
</evidence>
<dbReference type="Proteomes" id="UP001497453">
    <property type="component" value="Chromosome 4"/>
</dbReference>
<dbReference type="EMBL" id="OZ037947">
    <property type="protein sequence ID" value="CAL1706319.1"/>
    <property type="molecule type" value="Genomic_DNA"/>
</dbReference>
<feature type="domain" description="Protein kinase" evidence="1">
    <location>
        <begin position="30"/>
        <end position="342"/>
    </location>
</feature>
<sequence>MDSQPLSSGRSVPDSHVTHTLEELSADEIYWRDHQVWLEAQGYMLRPRYRPNWVPSWKGEPNPDFFRIEDSQTLGARHLIDATRISDNQMVMLKRVSIHAHPFEVEITKYFSTEPLSSHPRNHSVPLIDILRTPDEDDIAILVIPLLHTYDAPRFLTVGESVEFFRQIFEGLQFMHQCHVAHRDCMNLNIMMDPKPLFPDMYHPISVRMKKDLSGVAKHYTRTARPVKYYFIDFGISRKYSPVNPHPLEPPIRGGDKTVPEFQRSHQPRDPFPTDIYYLGNLIREDFLEVWMLFLDVTVYVIIVMQKTIGVEFMAPLVADMVQADPSKRPTIDEVVQRFEDICRSLRWWKLRSRLIEKRELGYLITFRSVKHYIRTVAHVLTLKSAVPTPRTWPSYL</sequence>
<organism evidence="2 3">
    <name type="scientific">Somion occarium</name>
    <dbReference type="NCBI Taxonomy" id="3059160"/>
    <lineage>
        <taxon>Eukaryota</taxon>
        <taxon>Fungi</taxon>
        <taxon>Dikarya</taxon>
        <taxon>Basidiomycota</taxon>
        <taxon>Agaricomycotina</taxon>
        <taxon>Agaricomycetes</taxon>
        <taxon>Polyporales</taxon>
        <taxon>Cerrenaceae</taxon>
        <taxon>Somion</taxon>
    </lineage>
</organism>
<accession>A0ABP1DHA3</accession>
<dbReference type="SMART" id="SM00220">
    <property type="entry name" value="S_TKc"/>
    <property type="match status" value="1"/>
</dbReference>